<dbReference type="OMA" id="DSAKKWM"/>
<reference evidence="13" key="1">
    <citation type="journal article" date="2015" name="BMC Genomics">
        <title>Genomic and transcriptomic analysis of the endophytic fungus Pestalotiopsis fici reveals its lifestyle and high potential for synthesis of natural products.</title>
        <authorList>
            <person name="Wang X."/>
            <person name="Zhang X."/>
            <person name="Liu L."/>
            <person name="Xiang M."/>
            <person name="Wang W."/>
            <person name="Sun X."/>
            <person name="Che Y."/>
            <person name="Guo L."/>
            <person name="Liu G."/>
            <person name="Guo L."/>
            <person name="Wang C."/>
            <person name="Yin W.B."/>
            <person name="Stadler M."/>
            <person name="Zhang X."/>
            <person name="Liu X."/>
        </authorList>
    </citation>
    <scope>NUCLEOTIDE SEQUENCE [LARGE SCALE GENOMIC DNA]</scope>
    <source>
        <strain evidence="13">W106-1 / CGMCC3.15140</strain>
    </source>
</reference>
<dbReference type="RefSeq" id="XP_007827563.1">
    <property type="nucleotide sequence ID" value="XM_007829372.1"/>
</dbReference>
<gene>
    <name evidence="12" type="ORF">PFICI_00791</name>
</gene>
<feature type="repeat" description="Solcar" evidence="10">
    <location>
        <begin position="106"/>
        <end position="190"/>
    </location>
</feature>
<protein>
    <recommendedName>
        <fullName evidence="14">Mitochondrial carrier</fullName>
    </recommendedName>
</protein>
<dbReference type="Pfam" id="PF00153">
    <property type="entry name" value="Mito_carr"/>
    <property type="match status" value="3"/>
</dbReference>
<evidence type="ECO:0000256" key="9">
    <source>
        <dbReference type="ARBA" id="ARBA00023136"/>
    </source>
</evidence>
<dbReference type="InterPro" id="IPR049563">
    <property type="entry name" value="TXTP-like"/>
</dbReference>
<dbReference type="GeneID" id="19265804"/>
<keyword evidence="13" id="KW-1185">Reference proteome</keyword>
<keyword evidence="8" id="KW-0496">Mitochondrion</keyword>
<dbReference type="AlphaFoldDB" id="W3XLM1"/>
<dbReference type="GO" id="GO:0031966">
    <property type="term" value="C:mitochondrial membrane"/>
    <property type="evidence" value="ECO:0007669"/>
    <property type="project" value="UniProtKB-SubCell"/>
</dbReference>
<evidence type="ECO:0000256" key="10">
    <source>
        <dbReference type="PROSITE-ProRule" id="PRU00282"/>
    </source>
</evidence>
<dbReference type="Gene3D" id="1.50.40.10">
    <property type="entry name" value="Mitochondrial carrier domain"/>
    <property type="match status" value="1"/>
</dbReference>
<keyword evidence="5" id="KW-0677">Repeat</keyword>
<accession>W3XLM1</accession>
<evidence type="ECO:0000256" key="5">
    <source>
        <dbReference type="ARBA" id="ARBA00022737"/>
    </source>
</evidence>
<evidence type="ECO:0000256" key="8">
    <source>
        <dbReference type="ARBA" id="ARBA00023128"/>
    </source>
</evidence>
<dbReference type="KEGG" id="pfy:PFICI_00791"/>
<comment type="similarity">
    <text evidence="2 11">Belongs to the mitochondrial carrier (TC 2.A.29) family.</text>
</comment>
<dbReference type="STRING" id="1229662.W3XLM1"/>
<evidence type="ECO:0000256" key="4">
    <source>
        <dbReference type="ARBA" id="ARBA00022692"/>
    </source>
</evidence>
<dbReference type="InterPro" id="IPR018108">
    <property type="entry name" value="MCP_transmembrane"/>
</dbReference>
<evidence type="ECO:0000256" key="7">
    <source>
        <dbReference type="ARBA" id="ARBA00022989"/>
    </source>
</evidence>
<feature type="repeat" description="Solcar" evidence="10">
    <location>
        <begin position="8"/>
        <end position="93"/>
    </location>
</feature>
<sequence>MENKSNVSQALQSTIAGGVAGGAESLITYPTEYVKTRRQLLHAGAPESSLRILTTAIRTHDFGTVYTGAGAFCISNSLKSGVRFLTFDTVRDRLPKHAETGKPTAISTMMAGVAAGVAESITVVTPGENIKTKMIQERARYNDTSAGRVIREILRTNGLQGLYRGVSPVMMKQGANAFTRFTSYSAILDMIRPYTQRAGVEASAPAIAGAAAGIVTVYCTMPFDVLKTRMQSQAGAASPQSLAQSFVMVVNEQGIAGLWRGSTPRLLRLSVSLIPPIPAAAYAY</sequence>
<keyword evidence="7" id="KW-1133">Transmembrane helix</keyword>
<dbReference type="HOGENOM" id="CLU_015166_5_1_1"/>
<evidence type="ECO:0008006" key="14">
    <source>
        <dbReference type="Google" id="ProtNLM"/>
    </source>
</evidence>
<dbReference type="GO" id="GO:0071913">
    <property type="term" value="F:citrate secondary active transmembrane transporter activity"/>
    <property type="evidence" value="ECO:0007669"/>
    <property type="project" value="TreeGrafter"/>
</dbReference>
<evidence type="ECO:0000313" key="12">
    <source>
        <dbReference type="EMBL" id="ETS86963.1"/>
    </source>
</evidence>
<dbReference type="PANTHER" id="PTHR45788:SF4">
    <property type="entry name" value="TRICARBOXYLATE TRANSPORT PROTEIN, MITOCHONDRIAL"/>
    <property type="match status" value="1"/>
</dbReference>
<evidence type="ECO:0000256" key="1">
    <source>
        <dbReference type="ARBA" id="ARBA00004225"/>
    </source>
</evidence>
<dbReference type="SUPFAM" id="SSF103506">
    <property type="entry name" value="Mitochondrial carrier"/>
    <property type="match status" value="1"/>
</dbReference>
<organism evidence="12 13">
    <name type="scientific">Pestalotiopsis fici (strain W106-1 / CGMCC3.15140)</name>
    <dbReference type="NCBI Taxonomy" id="1229662"/>
    <lineage>
        <taxon>Eukaryota</taxon>
        <taxon>Fungi</taxon>
        <taxon>Dikarya</taxon>
        <taxon>Ascomycota</taxon>
        <taxon>Pezizomycotina</taxon>
        <taxon>Sordariomycetes</taxon>
        <taxon>Xylariomycetidae</taxon>
        <taxon>Amphisphaeriales</taxon>
        <taxon>Sporocadaceae</taxon>
        <taxon>Pestalotiopsis</taxon>
    </lineage>
</organism>
<dbReference type="eggNOG" id="KOG0756">
    <property type="taxonomic scope" value="Eukaryota"/>
</dbReference>
<evidence type="ECO:0000256" key="6">
    <source>
        <dbReference type="ARBA" id="ARBA00022792"/>
    </source>
</evidence>
<proteinExistence type="inferred from homology"/>
<keyword evidence="3 11" id="KW-0813">Transport</keyword>
<keyword evidence="9 10" id="KW-0472">Membrane</keyword>
<keyword evidence="4 10" id="KW-0812">Transmembrane</keyword>
<dbReference type="Proteomes" id="UP000030651">
    <property type="component" value="Unassembled WGS sequence"/>
</dbReference>
<evidence type="ECO:0000256" key="3">
    <source>
        <dbReference type="ARBA" id="ARBA00022448"/>
    </source>
</evidence>
<dbReference type="InterPro" id="IPR023395">
    <property type="entry name" value="MCP_dom_sf"/>
</dbReference>
<evidence type="ECO:0000256" key="2">
    <source>
        <dbReference type="ARBA" id="ARBA00006375"/>
    </source>
</evidence>
<evidence type="ECO:0000256" key="11">
    <source>
        <dbReference type="RuleBase" id="RU000488"/>
    </source>
</evidence>
<name>W3XLM1_PESFW</name>
<dbReference type="GO" id="GO:0006843">
    <property type="term" value="P:mitochondrial citrate transmembrane transport"/>
    <property type="evidence" value="ECO:0007669"/>
    <property type="project" value="TreeGrafter"/>
</dbReference>
<evidence type="ECO:0000313" key="13">
    <source>
        <dbReference type="Proteomes" id="UP000030651"/>
    </source>
</evidence>
<comment type="subcellular location">
    <subcellularLocation>
        <location evidence="1">Mitochondrion membrane</location>
        <topology evidence="1">Multi-pass membrane protein</topology>
    </subcellularLocation>
</comment>
<dbReference type="InParanoid" id="W3XLM1"/>
<dbReference type="PROSITE" id="PS50920">
    <property type="entry name" value="SOLCAR"/>
    <property type="match status" value="3"/>
</dbReference>
<keyword evidence="6" id="KW-0999">Mitochondrion inner membrane</keyword>
<feature type="repeat" description="Solcar" evidence="10">
    <location>
        <begin position="200"/>
        <end position="284"/>
    </location>
</feature>
<dbReference type="OrthoDB" id="44467at2759"/>
<dbReference type="EMBL" id="KI912109">
    <property type="protein sequence ID" value="ETS86963.1"/>
    <property type="molecule type" value="Genomic_DNA"/>
</dbReference>
<dbReference type="PANTHER" id="PTHR45788">
    <property type="entry name" value="SUCCINATE/FUMARATE MITOCHONDRIAL TRANSPORTER-RELATED"/>
    <property type="match status" value="1"/>
</dbReference>